<dbReference type="InterPro" id="IPR011545">
    <property type="entry name" value="DEAD/DEAH_box_helicase_dom"/>
</dbReference>
<keyword evidence="1" id="KW-0547">Nucleotide-binding</keyword>
<evidence type="ECO:0000256" key="1">
    <source>
        <dbReference type="ARBA" id="ARBA00022741"/>
    </source>
</evidence>
<evidence type="ECO:0000313" key="8">
    <source>
        <dbReference type="EMBL" id="GMI13386.1"/>
    </source>
</evidence>
<gene>
    <name evidence="8" type="ORF">TrVE_jg3018</name>
</gene>
<keyword evidence="4" id="KW-0067">ATP-binding</keyword>
<feature type="domain" description="Helicase C-terminal" evidence="7">
    <location>
        <begin position="355"/>
        <end position="521"/>
    </location>
</feature>
<dbReference type="Gene3D" id="1.20.120.1080">
    <property type="match status" value="1"/>
</dbReference>
<evidence type="ECO:0000259" key="6">
    <source>
        <dbReference type="PROSITE" id="PS51192"/>
    </source>
</evidence>
<dbReference type="CDD" id="cd18791">
    <property type="entry name" value="SF2_C_RHA"/>
    <property type="match status" value="1"/>
</dbReference>
<dbReference type="SUPFAM" id="SSF52540">
    <property type="entry name" value="P-loop containing nucleoside triphosphate hydrolases"/>
    <property type="match status" value="1"/>
</dbReference>
<dbReference type="SMART" id="SM00847">
    <property type="entry name" value="HA2"/>
    <property type="match status" value="1"/>
</dbReference>
<feature type="region of interest" description="Disordered" evidence="5">
    <location>
        <begin position="1013"/>
        <end position="1041"/>
    </location>
</feature>
<name>A0A9W7KW31_9STRA</name>
<evidence type="ECO:0000256" key="3">
    <source>
        <dbReference type="ARBA" id="ARBA00022806"/>
    </source>
</evidence>
<dbReference type="GO" id="GO:0003723">
    <property type="term" value="F:RNA binding"/>
    <property type="evidence" value="ECO:0007669"/>
    <property type="project" value="TreeGrafter"/>
</dbReference>
<comment type="caution">
    <text evidence="8">The sequence shown here is derived from an EMBL/GenBank/DDBJ whole genome shotgun (WGS) entry which is preliminary data.</text>
</comment>
<dbReference type="GO" id="GO:0004386">
    <property type="term" value="F:helicase activity"/>
    <property type="evidence" value="ECO:0007669"/>
    <property type="project" value="UniProtKB-KW"/>
</dbReference>
<organism evidence="8 9">
    <name type="scientific">Triparma verrucosa</name>
    <dbReference type="NCBI Taxonomy" id="1606542"/>
    <lineage>
        <taxon>Eukaryota</taxon>
        <taxon>Sar</taxon>
        <taxon>Stramenopiles</taxon>
        <taxon>Ochrophyta</taxon>
        <taxon>Bolidophyceae</taxon>
        <taxon>Parmales</taxon>
        <taxon>Triparmaceae</taxon>
        <taxon>Triparma</taxon>
    </lineage>
</organism>
<dbReference type="InterPro" id="IPR001650">
    <property type="entry name" value="Helicase_C-like"/>
</dbReference>
<feature type="domain" description="Helicase ATP-binding" evidence="6">
    <location>
        <begin position="70"/>
        <end position="228"/>
    </location>
</feature>
<dbReference type="CDD" id="cd17917">
    <property type="entry name" value="DEXHc_RHA-like"/>
    <property type="match status" value="1"/>
</dbReference>
<reference evidence="9" key="1">
    <citation type="journal article" date="2023" name="Commun. Biol.">
        <title>Genome analysis of Parmales, the sister group of diatoms, reveals the evolutionary specialization of diatoms from phago-mixotrophs to photoautotrophs.</title>
        <authorList>
            <person name="Ban H."/>
            <person name="Sato S."/>
            <person name="Yoshikawa S."/>
            <person name="Yamada K."/>
            <person name="Nakamura Y."/>
            <person name="Ichinomiya M."/>
            <person name="Sato N."/>
            <person name="Blanc-Mathieu R."/>
            <person name="Endo H."/>
            <person name="Kuwata A."/>
            <person name="Ogata H."/>
        </authorList>
    </citation>
    <scope>NUCLEOTIDE SEQUENCE [LARGE SCALE GENOMIC DNA]</scope>
    <source>
        <strain evidence="9">NIES 3699</strain>
    </source>
</reference>
<dbReference type="Proteomes" id="UP001165160">
    <property type="component" value="Unassembled WGS sequence"/>
</dbReference>
<evidence type="ECO:0008006" key="10">
    <source>
        <dbReference type="Google" id="ProtNLM"/>
    </source>
</evidence>
<evidence type="ECO:0000256" key="2">
    <source>
        <dbReference type="ARBA" id="ARBA00022801"/>
    </source>
</evidence>
<protein>
    <recommendedName>
        <fullName evidence="10">P-loop containing nucleoside triphosphate hydrolase protein</fullName>
    </recommendedName>
</protein>
<dbReference type="Pfam" id="PF00271">
    <property type="entry name" value="Helicase_C"/>
    <property type="match status" value="1"/>
</dbReference>
<dbReference type="AlphaFoldDB" id="A0A9W7KW31"/>
<dbReference type="PANTHER" id="PTHR18934">
    <property type="entry name" value="ATP-DEPENDENT RNA HELICASE"/>
    <property type="match status" value="1"/>
</dbReference>
<dbReference type="PROSITE" id="PS51192">
    <property type="entry name" value="HELICASE_ATP_BIND_1"/>
    <property type="match status" value="1"/>
</dbReference>
<dbReference type="GO" id="GO:0016787">
    <property type="term" value="F:hydrolase activity"/>
    <property type="evidence" value="ECO:0007669"/>
    <property type="project" value="UniProtKB-KW"/>
</dbReference>
<evidence type="ECO:0000313" key="9">
    <source>
        <dbReference type="Proteomes" id="UP001165160"/>
    </source>
</evidence>
<feature type="region of interest" description="Disordered" evidence="5">
    <location>
        <begin position="34"/>
        <end position="58"/>
    </location>
</feature>
<dbReference type="PROSITE" id="PS51194">
    <property type="entry name" value="HELICASE_CTER"/>
    <property type="match status" value="1"/>
</dbReference>
<evidence type="ECO:0000256" key="5">
    <source>
        <dbReference type="SAM" id="MobiDB-lite"/>
    </source>
</evidence>
<evidence type="ECO:0000259" key="7">
    <source>
        <dbReference type="PROSITE" id="PS51194"/>
    </source>
</evidence>
<evidence type="ECO:0000256" key="4">
    <source>
        <dbReference type="ARBA" id="ARBA00022840"/>
    </source>
</evidence>
<keyword evidence="9" id="KW-1185">Reference proteome</keyword>
<keyword evidence="2" id="KW-0378">Hydrolase</keyword>
<dbReference type="InterPro" id="IPR027417">
    <property type="entry name" value="P-loop_NTPase"/>
</dbReference>
<dbReference type="EMBL" id="BRXX01000467">
    <property type="protein sequence ID" value="GMI13386.1"/>
    <property type="molecule type" value="Genomic_DNA"/>
</dbReference>
<feature type="region of interest" description="Disordered" evidence="5">
    <location>
        <begin position="850"/>
        <end position="874"/>
    </location>
</feature>
<keyword evidence="3" id="KW-0347">Helicase</keyword>
<dbReference type="InterPro" id="IPR014001">
    <property type="entry name" value="Helicase_ATP-bd"/>
</dbReference>
<dbReference type="Pfam" id="PF00270">
    <property type="entry name" value="DEAD"/>
    <property type="match status" value="1"/>
</dbReference>
<proteinExistence type="predicted"/>
<dbReference type="Gene3D" id="3.40.50.300">
    <property type="entry name" value="P-loop containing nucleotide triphosphate hydrolases"/>
    <property type="match status" value="2"/>
</dbReference>
<dbReference type="InterPro" id="IPR007502">
    <property type="entry name" value="Helicase-assoc_dom"/>
</dbReference>
<dbReference type="PANTHER" id="PTHR18934:SF99">
    <property type="entry name" value="ATP-DEPENDENT RNA HELICASE DHX37-RELATED"/>
    <property type="match status" value="1"/>
</dbReference>
<sequence length="1041" mass="110597">MLPSATKAALASYLSSSPKPAAAAAAVLPPAAPNSTKALLQPHPTNNNPPTPPTKTQLTLPFYSHLPPLDASLTASGPTLLIGATGCGKSTQLPQHLLRTASTSTIVVAQPRRLAATSIASRVSSELSSPVGGLVGYSIRGDTRKGRDTRCLFVTYGVLIRMLASDSAAALCTHLVLDEVHERSADLDLILLHLKTSKDRPKIILMSATVDERVFSSYLPELTVVTVPGRTFPVERQYLEHALAHTNYVCPLKSASARPNGPLPDDPVSDTLTAEIMSVKKLIDDTADGNPDVISNLKKRLASLTSAQNSVAPKDPTTALLLPLCLNQTQTKFSLNPSAARSLRTLDPNAIPNGLIARLIEKHMDTPGDVLVFLPGLKEISALQSHLSSNNEILVLPLHSSLSTAEQHKVFLPSPASKTKVILATSIAEASITVPSITLVIDSCLSRSQSLDPTTNLSHLSTHLSSKSSIDQRAGRAGRVQAGTCYHLILSPIVQSLQPSPEPEISNTPIDSFSLRARHLLRQTGPTGTILKALLTPPSATVSKTADETLIKSSALDPATFDLTSHGTVLAQLPLSLPHARALVASSRLGVLELISLLLAALTSPSSDFSVEEKRRADKFSDHVALLRLARTSPKIKKEAERLSKLTRELLGPNDFVAASPLPSLFASLLISSPQVAPFYPSSIQYVTPARTHSLKPHLSSVLHGLNSKSGHVFFGDVMKLPSGAMVMDASLIPSEAVALFTELEISSVSSEEKELLRSFRGRIEKIIIGEEGGLEASNLLALVLKHVVRDWSGLPPGWEYEEDRKIWITRIEGGKGISSMTRPTESASAAVAKKMSASGSLARAEKELARKGGDRGTGPATITKASGAGAGARKKITEEEAKLAVKARLKAEEDKERKKVTAASKASSKVNSVTKMLRELDLEEKYASANISNDLVVDILAFVKEGEKEEAEKGIDGLIADAGMIGGSASRVRRYLLEGGKGSASAKKGKSDKGRGGKAVVVSAAMAAPELKKKKKKVKDDLSLLEGDSGGKKKGRGSRR</sequence>
<dbReference type="SMART" id="SM00490">
    <property type="entry name" value="HELICc"/>
    <property type="match status" value="1"/>
</dbReference>
<dbReference type="SMART" id="SM00487">
    <property type="entry name" value="DEXDc"/>
    <property type="match status" value="1"/>
</dbReference>
<dbReference type="GO" id="GO:0005524">
    <property type="term" value="F:ATP binding"/>
    <property type="evidence" value="ECO:0007669"/>
    <property type="project" value="UniProtKB-KW"/>
</dbReference>
<accession>A0A9W7KW31</accession>